<feature type="transmembrane region" description="Helical" evidence="2">
    <location>
        <begin position="242"/>
        <end position="265"/>
    </location>
</feature>
<organism evidence="3 4">
    <name type="scientific">Komagataeibacter xylinus</name>
    <name type="common">Gluconacetobacter xylinus</name>
    <dbReference type="NCBI Taxonomy" id="28448"/>
    <lineage>
        <taxon>Bacteria</taxon>
        <taxon>Pseudomonadati</taxon>
        <taxon>Pseudomonadota</taxon>
        <taxon>Alphaproteobacteria</taxon>
        <taxon>Acetobacterales</taxon>
        <taxon>Acetobacteraceae</taxon>
        <taxon>Komagataeibacter</taxon>
    </lineage>
</organism>
<name>A0A857FPF3_KOMXY</name>
<evidence type="ECO:0000313" key="3">
    <source>
        <dbReference type="EMBL" id="QHC35399.1"/>
    </source>
</evidence>
<accession>A0A857FPF3</accession>
<keyword evidence="2" id="KW-0472">Membrane</keyword>
<evidence type="ECO:0000313" key="4">
    <source>
        <dbReference type="Proteomes" id="UP000464674"/>
    </source>
</evidence>
<dbReference type="Proteomes" id="UP000464674">
    <property type="component" value="Chromosome"/>
</dbReference>
<dbReference type="EMBL" id="CP041348">
    <property type="protein sequence ID" value="QHC35399.1"/>
    <property type="molecule type" value="Genomic_DNA"/>
</dbReference>
<gene>
    <name evidence="3" type="ORF">FMA36_07690</name>
</gene>
<keyword evidence="2" id="KW-0812">Transmembrane</keyword>
<reference evidence="3 4" key="1">
    <citation type="journal article" date="2020" name="Carbohydr. Polym.">
        <title>Characterization and optimization of production of bacterial cellulose from strain CGMCC 17276 based on whole-genome analysis.</title>
        <authorList>
            <person name="Lu T."/>
            <person name="Gao H."/>
            <person name="Liao B."/>
            <person name="Wu J."/>
            <person name="Zhang W."/>
            <person name="Huang J."/>
            <person name="Liu M."/>
            <person name="Huang J."/>
            <person name="Chang Z."/>
            <person name="Jin M."/>
            <person name="Yi Z."/>
            <person name="Jiang D."/>
        </authorList>
    </citation>
    <scope>NUCLEOTIDE SEQUENCE [LARGE SCALE GENOMIC DNA]</scope>
    <source>
        <strain evidence="3 4">CGMCC 17276</strain>
    </source>
</reference>
<sequence>MHDDTPSLGAVTGTAATEPQAGTGFQPITGTHRTTLLDVLAQTLLNWKSQLVYGVLIGVQWSFFAQAHVSPPFDHAMARRQWGLAMELLAMGAFAPAVLAFIVLVGLVWLWLCIRYYCRRHVLRSTIYTLSANSISVRDATGIYADIPWNDFRIIRPTGRLLILRMSAQSRRLVIPWSSFASQDVQRARTLIRRLRMQHAAPTAARYPAGTTGLLARDAEGDNVTVPLLLTKGEMFSVFLRFVPWVVAMVTGWLFMLNLVVMFMVPANRAVLSCSTSMINKARLLLGLDAHTVMINASIVILTLVFLSVQHLRQIKARSGARVRIDAKGISLLDMDQDKVRVFNPWAVLTATSTSRFLKIRQGKRMSFYYPWRLFSPQDRVRILAWAAQARSTAQS</sequence>
<feature type="transmembrane region" description="Helical" evidence="2">
    <location>
        <begin position="285"/>
        <end position="309"/>
    </location>
</feature>
<evidence type="ECO:0000256" key="2">
    <source>
        <dbReference type="SAM" id="Phobius"/>
    </source>
</evidence>
<dbReference type="AlphaFoldDB" id="A0A857FPF3"/>
<proteinExistence type="predicted"/>
<dbReference type="RefSeq" id="WP_159261861.1">
    <property type="nucleotide sequence ID" value="NZ_CP041348.1"/>
</dbReference>
<evidence type="ECO:0008006" key="5">
    <source>
        <dbReference type="Google" id="ProtNLM"/>
    </source>
</evidence>
<feature type="region of interest" description="Disordered" evidence="1">
    <location>
        <begin position="1"/>
        <end position="27"/>
    </location>
</feature>
<feature type="transmembrane region" description="Helical" evidence="2">
    <location>
        <begin position="51"/>
        <end position="69"/>
    </location>
</feature>
<protein>
    <recommendedName>
        <fullName evidence="5">YcxB-like protein domain-containing protein</fullName>
    </recommendedName>
</protein>
<feature type="transmembrane region" description="Helical" evidence="2">
    <location>
        <begin position="89"/>
        <end position="114"/>
    </location>
</feature>
<dbReference type="OrthoDB" id="9956965at2"/>
<evidence type="ECO:0000256" key="1">
    <source>
        <dbReference type="SAM" id="MobiDB-lite"/>
    </source>
</evidence>
<keyword evidence="2" id="KW-1133">Transmembrane helix</keyword>